<gene>
    <name evidence="1" type="ORF">ANANG_G00044030</name>
</gene>
<evidence type="ECO:0000313" key="2">
    <source>
        <dbReference type="Proteomes" id="UP001044222"/>
    </source>
</evidence>
<accession>A0A9D3S514</accession>
<dbReference type="EMBL" id="JAFIRN010000002">
    <property type="protein sequence ID" value="KAG5854998.1"/>
    <property type="molecule type" value="Genomic_DNA"/>
</dbReference>
<name>A0A9D3S514_ANGAN</name>
<proteinExistence type="predicted"/>
<dbReference type="Proteomes" id="UP001044222">
    <property type="component" value="Unassembled WGS sequence"/>
</dbReference>
<sequence length="54" mass="5880">MADAQSVEVRPRCCMWTAAWKQQVVLGLKSAIKSSFVQPFTLCSSCPAGSKKDC</sequence>
<organism evidence="1 2">
    <name type="scientific">Anguilla anguilla</name>
    <name type="common">European freshwater eel</name>
    <name type="synonym">Muraena anguilla</name>
    <dbReference type="NCBI Taxonomy" id="7936"/>
    <lineage>
        <taxon>Eukaryota</taxon>
        <taxon>Metazoa</taxon>
        <taxon>Chordata</taxon>
        <taxon>Craniata</taxon>
        <taxon>Vertebrata</taxon>
        <taxon>Euteleostomi</taxon>
        <taxon>Actinopterygii</taxon>
        <taxon>Neopterygii</taxon>
        <taxon>Teleostei</taxon>
        <taxon>Anguilliformes</taxon>
        <taxon>Anguillidae</taxon>
        <taxon>Anguilla</taxon>
    </lineage>
</organism>
<protein>
    <submittedName>
        <fullName evidence="1">Uncharacterized protein</fullName>
    </submittedName>
</protein>
<keyword evidence="2" id="KW-1185">Reference proteome</keyword>
<evidence type="ECO:0000313" key="1">
    <source>
        <dbReference type="EMBL" id="KAG5854998.1"/>
    </source>
</evidence>
<dbReference type="AlphaFoldDB" id="A0A9D3S514"/>
<comment type="caution">
    <text evidence="1">The sequence shown here is derived from an EMBL/GenBank/DDBJ whole genome shotgun (WGS) entry which is preliminary data.</text>
</comment>
<reference evidence="1" key="1">
    <citation type="submission" date="2021-01" db="EMBL/GenBank/DDBJ databases">
        <title>A chromosome-scale assembly of European eel, Anguilla anguilla.</title>
        <authorList>
            <person name="Henkel C."/>
            <person name="Jong-Raadsen S.A."/>
            <person name="Dufour S."/>
            <person name="Weltzien F.-A."/>
            <person name="Palstra A.P."/>
            <person name="Pelster B."/>
            <person name="Spaink H.P."/>
            <person name="Van Den Thillart G.E."/>
            <person name="Jansen H."/>
            <person name="Zahm M."/>
            <person name="Klopp C."/>
            <person name="Cedric C."/>
            <person name="Louis A."/>
            <person name="Berthelot C."/>
            <person name="Parey E."/>
            <person name="Roest Crollius H."/>
            <person name="Montfort J."/>
            <person name="Robinson-Rechavi M."/>
            <person name="Bucao C."/>
            <person name="Bouchez O."/>
            <person name="Gislard M."/>
            <person name="Lluch J."/>
            <person name="Milhes M."/>
            <person name="Lampietro C."/>
            <person name="Lopez Roques C."/>
            <person name="Donnadieu C."/>
            <person name="Braasch I."/>
            <person name="Desvignes T."/>
            <person name="Postlethwait J."/>
            <person name="Bobe J."/>
            <person name="Guiguen Y."/>
            <person name="Dirks R."/>
        </authorList>
    </citation>
    <scope>NUCLEOTIDE SEQUENCE</scope>
    <source>
        <strain evidence="1">Tag_6206</strain>
        <tissue evidence="1">Liver</tissue>
    </source>
</reference>